<dbReference type="Proteomes" id="UP000186817">
    <property type="component" value="Unassembled WGS sequence"/>
</dbReference>
<name>A0A1Q9DPL4_SYMMI</name>
<dbReference type="EMBL" id="LSRX01000445">
    <property type="protein sequence ID" value="OLP97113.1"/>
    <property type="molecule type" value="Genomic_DNA"/>
</dbReference>
<keyword evidence="2" id="KW-1185">Reference proteome</keyword>
<comment type="caution">
    <text evidence="1">The sequence shown here is derived from an EMBL/GenBank/DDBJ whole genome shotgun (WGS) entry which is preliminary data.</text>
</comment>
<proteinExistence type="predicted"/>
<reference evidence="1 2" key="1">
    <citation type="submission" date="2016-02" db="EMBL/GenBank/DDBJ databases">
        <title>Genome analysis of coral dinoflagellate symbionts highlights evolutionary adaptations to a symbiotic lifestyle.</title>
        <authorList>
            <person name="Aranda M."/>
            <person name="Li Y."/>
            <person name="Liew Y.J."/>
            <person name="Baumgarten S."/>
            <person name="Simakov O."/>
            <person name="Wilson M."/>
            <person name="Piel J."/>
            <person name="Ashoor H."/>
            <person name="Bougouffa S."/>
            <person name="Bajic V.B."/>
            <person name="Ryu T."/>
            <person name="Ravasi T."/>
            <person name="Bayer T."/>
            <person name="Micklem G."/>
            <person name="Kim H."/>
            <person name="Bhak J."/>
            <person name="Lajeunesse T.C."/>
            <person name="Voolstra C.R."/>
        </authorList>
    </citation>
    <scope>NUCLEOTIDE SEQUENCE [LARGE SCALE GENOMIC DNA]</scope>
    <source>
        <strain evidence="1 2">CCMP2467</strain>
    </source>
</reference>
<gene>
    <name evidence="1" type="ORF">AK812_SmicGene20572</name>
</gene>
<evidence type="ECO:0000313" key="1">
    <source>
        <dbReference type="EMBL" id="OLP97113.1"/>
    </source>
</evidence>
<accession>A0A1Q9DPL4</accession>
<evidence type="ECO:0000313" key="2">
    <source>
        <dbReference type="Proteomes" id="UP000186817"/>
    </source>
</evidence>
<protein>
    <submittedName>
        <fullName evidence="1">Uncharacterized protein</fullName>
    </submittedName>
</protein>
<sequence length="721" mass="79288">MAAWMSRDFASREKPEKGCMSVMLLELSPVRASDDMTNSILYGCPDYTKLVEKQVVLERLVVPDGPDLSCRHWPPVPDVKRLHRGGSEVVLEGLVVPAGPDLSCRHWPPVPDVKRIIPKFEEKQACVSPPPHFQIPAGHVCVLLPRQQVTDAFVQLTLGGWKKELCPYGSATLLMGSERPNAERRLATYLRQYTEDYTKLVEEQGAFADVIAYPCLRLLSCHFNLKTQMVGSLPTPLAVEDLFSGFQSSGRLSAEEERERWFELQQHDGGQMKLLSPGAPLPNDRRHSNYAAGSDKMAGVRDFFDAGDGHIETHASKRVASVIGCWGRLAACETLSPRYPQSAVAPAAAFRQRHLPTLTVLSTSLRIHAQLVVGSQFGEAMPQWVSMAVVVLSKLPGVADEACGRPGMFARDDVAAKQHSPDGSDTHLIESIFVSVREAPRRRQKFAHSSSILLWPPALAVKRRSCHSLEGPFGTALMQQQDLICPGIASHRKLEGCGQALVGGLGYPRIAAPNEAPQFEAVGIQTWTAAFWKRGESVWFELQQQDGGQMKLPFAGAPLPDDRRHSNYAAGSGVQVGSTLHLLVPATVPSVSLLCPSDVRLKDPTDEATNTLFWRFWCEAWGYWQAEGYQLRMYRTGMGFEDAATTTHCQGWGVIGLVIVSASSIGARIPFEVIKRLEFATSLMLEMVASVIACWGRLAAFETLRCRGSPMCRSKIGLPLA</sequence>
<dbReference type="AlphaFoldDB" id="A0A1Q9DPL4"/>
<organism evidence="1 2">
    <name type="scientific">Symbiodinium microadriaticum</name>
    <name type="common">Dinoflagellate</name>
    <name type="synonym">Zooxanthella microadriatica</name>
    <dbReference type="NCBI Taxonomy" id="2951"/>
    <lineage>
        <taxon>Eukaryota</taxon>
        <taxon>Sar</taxon>
        <taxon>Alveolata</taxon>
        <taxon>Dinophyceae</taxon>
        <taxon>Suessiales</taxon>
        <taxon>Symbiodiniaceae</taxon>
        <taxon>Symbiodinium</taxon>
    </lineage>
</organism>